<keyword evidence="2" id="KW-0378">Hydrolase</keyword>
<dbReference type="AlphaFoldDB" id="A0A520N2Y4"/>
<name>A0A520N2Y4_9GAMM</name>
<organism evidence="2 3">
    <name type="scientific">SAR86 cluster bacterium</name>
    <dbReference type="NCBI Taxonomy" id="2030880"/>
    <lineage>
        <taxon>Bacteria</taxon>
        <taxon>Pseudomonadati</taxon>
        <taxon>Pseudomonadota</taxon>
        <taxon>Gammaproteobacteria</taxon>
        <taxon>SAR86 cluster</taxon>
    </lineage>
</organism>
<evidence type="ECO:0000313" key="2">
    <source>
        <dbReference type="EMBL" id="RZO27851.1"/>
    </source>
</evidence>
<accession>A0A520N2Y4</accession>
<evidence type="ECO:0000313" key="3">
    <source>
        <dbReference type="Proteomes" id="UP000318710"/>
    </source>
</evidence>
<feature type="domain" description="AB hydrolase-1" evidence="1">
    <location>
        <begin position="45"/>
        <end position="307"/>
    </location>
</feature>
<dbReference type="InterPro" id="IPR029058">
    <property type="entry name" value="AB_hydrolase_fold"/>
</dbReference>
<dbReference type="GO" id="GO:0016787">
    <property type="term" value="F:hydrolase activity"/>
    <property type="evidence" value="ECO:0007669"/>
    <property type="project" value="UniProtKB-KW"/>
</dbReference>
<dbReference type="EMBL" id="SHBF01000009">
    <property type="protein sequence ID" value="RZO27851.1"/>
    <property type="molecule type" value="Genomic_DNA"/>
</dbReference>
<reference evidence="2 3" key="1">
    <citation type="submission" date="2019-02" db="EMBL/GenBank/DDBJ databases">
        <title>Prokaryotic population dynamics and viral predation in marine succession experiment using metagenomics: the confinement effect.</title>
        <authorList>
            <person name="Haro-Moreno J.M."/>
            <person name="Rodriguez-Valera F."/>
            <person name="Lopez-Perez M."/>
        </authorList>
    </citation>
    <scope>NUCLEOTIDE SEQUENCE [LARGE SCALE GENOMIC DNA]</scope>
    <source>
        <strain evidence="2">MED-G160</strain>
    </source>
</reference>
<gene>
    <name evidence="2" type="ORF">EVA93_02300</name>
</gene>
<dbReference type="SUPFAM" id="SSF53474">
    <property type="entry name" value="alpha/beta-Hydrolases"/>
    <property type="match status" value="1"/>
</dbReference>
<sequence length="325" mass="36948">MHSFKFLLIIIMFTNSNLFSYEEGKAINQDIEIYYRDYGPIDAEPILLVQGLGGQLVNWPQHLIEFLIENNFRPIVFDNRDTGLSTRVDSDSFSDEKRSDTIVRSYIRYYLRLPIESEYTIDDMANDAIAVLNELNISKAHVLGISMGGMIAQIIASTHPDRTKTFTLIASTASTPSPLNGPTRKVRKLLMDRTKNPNSTIDQRVDRTRKIFSEIGYKGINLNTDEFYEDIASSIKRGGNDDTGFGRQLTAILGSKNRLDKVRSINAPTLIIHGKDDPLIKVKNAYRTNKLIKDSKLIVIPDMRHLIEPPVFDQFKQDLLNHLKS</sequence>
<dbReference type="Pfam" id="PF00561">
    <property type="entry name" value="Abhydrolase_1"/>
    <property type="match status" value="1"/>
</dbReference>
<comment type="caution">
    <text evidence="2">The sequence shown here is derived from an EMBL/GenBank/DDBJ whole genome shotgun (WGS) entry which is preliminary data.</text>
</comment>
<dbReference type="Gene3D" id="3.40.50.1820">
    <property type="entry name" value="alpha/beta hydrolase"/>
    <property type="match status" value="1"/>
</dbReference>
<dbReference type="PRINTS" id="PR00111">
    <property type="entry name" value="ABHYDROLASE"/>
</dbReference>
<dbReference type="InterPro" id="IPR050471">
    <property type="entry name" value="AB_hydrolase"/>
</dbReference>
<protein>
    <submittedName>
        <fullName evidence="2">Alpha/beta hydrolase</fullName>
    </submittedName>
</protein>
<dbReference type="Proteomes" id="UP000318710">
    <property type="component" value="Unassembled WGS sequence"/>
</dbReference>
<dbReference type="InterPro" id="IPR000073">
    <property type="entry name" value="AB_hydrolase_1"/>
</dbReference>
<proteinExistence type="predicted"/>
<dbReference type="PANTHER" id="PTHR43433:SF5">
    <property type="entry name" value="AB HYDROLASE-1 DOMAIN-CONTAINING PROTEIN"/>
    <property type="match status" value="1"/>
</dbReference>
<evidence type="ECO:0000259" key="1">
    <source>
        <dbReference type="Pfam" id="PF00561"/>
    </source>
</evidence>
<dbReference type="PANTHER" id="PTHR43433">
    <property type="entry name" value="HYDROLASE, ALPHA/BETA FOLD FAMILY PROTEIN"/>
    <property type="match status" value="1"/>
</dbReference>